<evidence type="ECO:0000313" key="14">
    <source>
        <dbReference type="EMBL" id="PIW15372.1"/>
    </source>
</evidence>
<evidence type="ECO:0000259" key="12">
    <source>
        <dbReference type="PROSITE" id="PS50109"/>
    </source>
</evidence>
<comment type="subcellular location">
    <subcellularLocation>
        <location evidence="2">Membrane</location>
    </subcellularLocation>
</comment>
<keyword evidence="4" id="KW-0597">Phosphoprotein</keyword>
<dbReference type="InterPro" id="IPR050428">
    <property type="entry name" value="TCS_sensor_his_kinase"/>
</dbReference>
<evidence type="ECO:0000256" key="9">
    <source>
        <dbReference type="ARBA" id="ARBA00023012"/>
    </source>
</evidence>
<dbReference type="EC" id="2.7.13.3" evidence="3"/>
<dbReference type="GO" id="GO:0005524">
    <property type="term" value="F:ATP binding"/>
    <property type="evidence" value="ECO:0007669"/>
    <property type="project" value="UniProtKB-KW"/>
</dbReference>
<keyword evidence="7" id="KW-0418">Kinase</keyword>
<evidence type="ECO:0000256" key="7">
    <source>
        <dbReference type="ARBA" id="ARBA00022777"/>
    </source>
</evidence>
<evidence type="ECO:0000259" key="13">
    <source>
        <dbReference type="PROSITE" id="PS50885"/>
    </source>
</evidence>
<keyword evidence="14" id="KW-0067">ATP-binding</keyword>
<organism evidence="14 15">
    <name type="scientific">bacterium (Candidatus Blackallbacteria) CG17_big_fil_post_rev_8_21_14_2_50_48_46</name>
    <dbReference type="NCBI Taxonomy" id="2014261"/>
    <lineage>
        <taxon>Bacteria</taxon>
        <taxon>Candidatus Blackallbacteria</taxon>
    </lineage>
</organism>
<dbReference type="AlphaFoldDB" id="A0A2M7G117"/>
<keyword evidence="6 11" id="KW-0812">Transmembrane</keyword>
<feature type="transmembrane region" description="Helical" evidence="11">
    <location>
        <begin position="165"/>
        <end position="186"/>
    </location>
</feature>
<dbReference type="InterPro" id="IPR005467">
    <property type="entry name" value="His_kinase_dom"/>
</dbReference>
<comment type="caution">
    <text evidence="14">The sequence shown here is derived from an EMBL/GenBank/DDBJ whole genome shotgun (WGS) entry which is preliminary data.</text>
</comment>
<keyword evidence="9" id="KW-0902">Two-component regulatory system</keyword>
<dbReference type="PANTHER" id="PTHR45436:SF5">
    <property type="entry name" value="SENSOR HISTIDINE KINASE TRCS"/>
    <property type="match status" value="1"/>
</dbReference>
<dbReference type="SMART" id="SM00387">
    <property type="entry name" value="HATPase_c"/>
    <property type="match status" value="1"/>
</dbReference>
<evidence type="ECO:0000256" key="2">
    <source>
        <dbReference type="ARBA" id="ARBA00004370"/>
    </source>
</evidence>
<feature type="domain" description="Histidine kinase" evidence="12">
    <location>
        <begin position="246"/>
        <end position="438"/>
    </location>
</feature>
<dbReference type="InterPro" id="IPR036097">
    <property type="entry name" value="HisK_dim/P_sf"/>
</dbReference>
<keyword evidence="8 11" id="KW-1133">Transmembrane helix</keyword>
<dbReference type="PANTHER" id="PTHR45436">
    <property type="entry name" value="SENSOR HISTIDINE KINASE YKOH"/>
    <property type="match status" value="1"/>
</dbReference>
<gene>
    <name evidence="14" type="ORF">COW36_18320</name>
</gene>
<evidence type="ECO:0000256" key="8">
    <source>
        <dbReference type="ARBA" id="ARBA00022989"/>
    </source>
</evidence>
<dbReference type="Gene3D" id="3.30.565.10">
    <property type="entry name" value="Histidine kinase-like ATPase, C-terminal domain"/>
    <property type="match status" value="1"/>
</dbReference>
<dbReference type="PROSITE" id="PS50885">
    <property type="entry name" value="HAMP"/>
    <property type="match status" value="1"/>
</dbReference>
<evidence type="ECO:0000256" key="11">
    <source>
        <dbReference type="SAM" id="Phobius"/>
    </source>
</evidence>
<keyword evidence="10 11" id="KW-0472">Membrane</keyword>
<comment type="catalytic activity">
    <reaction evidence="1">
        <text>ATP + protein L-histidine = ADP + protein N-phospho-L-histidine.</text>
        <dbReference type="EC" id="2.7.13.3"/>
    </reaction>
</comment>
<proteinExistence type="predicted"/>
<reference evidence="14 15" key="1">
    <citation type="submission" date="2017-09" db="EMBL/GenBank/DDBJ databases">
        <title>Depth-based differentiation of microbial function through sediment-hosted aquifers and enrichment of novel symbionts in the deep terrestrial subsurface.</title>
        <authorList>
            <person name="Probst A.J."/>
            <person name="Ladd B."/>
            <person name="Jarett J.K."/>
            <person name="Geller-Mcgrath D.E."/>
            <person name="Sieber C.M."/>
            <person name="Emerson J.B."/>
            <person name="Anantharaman K."/>
            <person name="Thomas B.C."/>
            <person name="Malmstrom R."/>
            <person name="Stieglmeier M."/>
            <person name="Klingl A."/>
            <person name="Woyke T."/>
            <person name="Ryan C.M."/>
            <person name="Banfield J.F."/>
        </authorList>
    </citation>
    <scope>NUCLEOTIDE SEQUENCE [LARGE SCALE GENOMIC DNA]</scope>
    <source>
        <strain evidence="14">CG17_big_fil_post_rev_8_21_14_2_50_48_46</strain>
    </source>
</reference>
<dbReference type="EMBL" id="PFFQ01000053">
    <property type="protein sequence ID" value="PIW15372.1"/>
    <property type="molecule type" value="Genomic_DNA"/>
</dbReference>
<evidence type="ECO:0000256" key="6">
    <source>
        <dbReference type="ARBA" id="ARBA00022692"/>
    </source>
</evidence>
<dbReference type="PRINTS" id="PR00344">
    <property type="entry name" value="BCTRLSENSOR"/>
</dbReference>
<evidence type="ECO:0000256" key="3">
    <source>
        <dbReference type="ARBA" id="ARBA00012438"/>
    </source>
</evidence>
<dbReference type="GO" id="GO:0005886">
    <property type="term" value="C:plasma membrane"/>
    <property type="evidence" value="ECO:0007669"/>
    <property type="project" value="TreeGrafter"/>
</dbReference>
<dbReference type="Pfam" id="PF02518">
    <property type="entry name" value="HATPase_c"/>
    <property type="match status" value="1"/>
</dbReference>
<evidence type="ECO:0000256" key="5">
    <source>
        <dbReference type="ARBA" id="ARBA00022679"/>
    </source>
</evidence>
<evidence type="ECO:0000256" key="1">
    <source>
        <dbReference type="ARBA" id="ARBA00000085"/>
    </source>
</evidence>
<evidence type="ECO:0000256" key="4">
    <source>
        <dbReference type="ARBA" id="ARBA00022553"/>
    </source>
</evidence>
<feature type="domain" description="HAMP" evidence="13">
    <location>
        <begin position="187"/>
        <end position="238"/>
    </location>
</feature>
<sequence>MTETRAPLSLHQRLGRGFALALLLLLGLQYLSVEWAMRHLTQNYLVSRLEHDQETLLLALDFQVGGILLLDSSRVSPTFQRPYSGHYYLIQSLSLSLASRSFWNHPIEPTWLEAGESRVSRWADGPAGQPLLLLSRGFEKQGQPFTLTVAEDLSPLERQLARFRWLYASVSLGMLLLLLALQRLLLRLGLRPLSQLEHEIQALEKGQVQHLSVGVPRELSSLVLAFNRLLKQMQARLQRSRESLGDLSHALKRPLTRIYQLLETRPWPELEHEAQTLHHLIEQELQRARMAGASPPGQSQSLAEILDELLPVLKALYAERELSFVVDVPRELRIGMDREDLLECLGNLLDNACKWARSQIQVLGQIQAEGWVLEICDDGPGCPSEQLMQLTQRGVRADEQTPGHGLGLAIARRIVESYGGKLMLENTAPGFCVRIAWV</sequence>
<dbReference type="InterPro" id="IPR036890">
    <property type="entry name" value="HATPase_C_sf"/>
</dbReference>
<dbReference type="InterPro" id="IPR003660">
    <property type="entry name" value="HAMP_dom"/>
</dbReference>
<dbReference type="PROSITE" id="PS50109">
    <property type="entry name" value="HIS_KIN"/>
    <property type="match status" value="1"/>
</dbReference>
<dbReference type="InterPro" id="IPR003594">
    <property type="entry name" value="HATPase_dom"/>
</dbReference>
<dbReference type="Proteomes" id="UP000231019">
    <property type="component" value="Unassembled WGS sequence"/>
</dbReference>
<name>A0A2M7G117_9BACT</name>
<keyword evidence="14" id="KW-0547">Nucleotide-binding</keyword>
<dbReference type="SUPFAM" id="SSF55874">
    <property type="entry name" value="ATPase domain of HSP90 chaperone/DNA topoisomerase II/histidine kinase"/>
    <property type="match status" value="1"/>
</dbReference>
<keyword evidence="5" id="KW-0808">Transferase</keyword>
<protein>
    <recommendedName>
        <fullName evidence="3">histidine kinase</fullName>
        <ecNumber evidence="3">2.7.13.3</ecNumber>
    </recommendedName>
</protein>
<evidence type="ECO:0000256" key="10">
    <source>
        <dbReference type="ARBA" id="ARBA00023136"/>
    </source>
</evidence>
<dbReference type="GO" id="GO:0000155">
    <property type="term" value="F:phosphorelay sensor kinase activity"/>
    <property type="evidence" value="ECO:0007669"/>
    <property type="project" value="InterPro"/>
</dbReference>
<dbReference type="SUPFAM" id="SSF47384">
    <property type="entry name" value="Homodimeric domain of signal transducing histidine kinase"/>
    <property type="match status" value="1"/>
</dbReference>
<accession>A0A2M7G117</accession>
<evidence type="ECO:0000313" key="15">
    <source>
        <dbReference type="Proteomes" id="UP000231019"/>
    </source>
</evidence>
<dbReference type="InterPro" id="IPR004358">
    <property type="entry name" value="Sig_transdc_His_kin-like_C"/>
</dbReference>
<dbReference type="Gene3D" id="1.10.287.130">
    <property type="match status" value="1"/>
</dbReference>